<name>A0ABP5MB57_9MICO</name>
<protein>
    <recommendedName>
        <fullName evidence="12">3-dehydroquinate synthase</fullName>
    </recommendedName>
</protein>
<keyword evidence="1" id="KW-0963">Cytoplasm</keyword>
<keyword evidence="11" id="KW-1185">Reference proteome</keyword>
<evidence type="ECO:0000313" key="11">
    <source>
        <dbReference type="Proteomes" id="UP001501599"/>
    </source>
</evidence>
<dbReference type="PANTHER" id="PTHR43616">
    <property type="entry name" value="GLYCEROL DEHYDROGENASE"/>
    <property type="match status" value="1"/>
</dbReference>
<reference evidence="11" key="1">
    <citation type="journal article" date="2019" name="Int. J. Syst. Evol. Microbiol.">
        <title>The Global Catalogue of Microorganisms (GCM) 10K type strain sequencing project: providing services to taxonomists for standard genome sequencing and annotation.</title>
        <authorList>
            <consortium name="The Broad Institute Genomics Platform"/>
            <consortium name="The Broad Institute Genome Sequencing Center for Infectious Disease"/>
            <person name="Wu L."/>
            <person name="Ma J."/>
        </authorList>
    </citation>
    <scope>NUCLEOTIDE SEQUENCE [LARGE SCALE GENOMIC DNA]</scope>
    <source>
        <strain evidence="11">JCM 16026</strain>
    </source>
</reference>
<dbReference type="Pfam" id="PF13685">
    <property type="entry name" value="Fe-ADH_2"/>
    <property type="match status" value="1"/>
</dbReference>
<evidence type="ECO:0000256" key="4">
    <source>
        <dbReference type="ARBA" id="ARBA00022857"/>
    </source>
</evidence>
<evidence type="ECO:0000256" key="8">
    <source>
        <dbReference type="ARBA" id="ARBA00023209"/>
    </source>
</evidence>
<dbReference type="PANTHER" id="PTHR43616:SF5">
    <property type="entry name" value="GLYCEROL DEHYDROGENASE 1"/>
    <property type="match status" value="1"/>
</dbReference>
<dbReference type="Gene3D" id="1.20.1090.10">
    <property type="entry name" value="Dehydroquinate synthase-like - alpha domain"/>
    <property type="match status" value="1"/>
</dbReference>
<keyword evidence="5" id="KW-0560">Oxidoreductase</keyword>
<dbReference type="SUPFAM" id="SSF56796">
    <property type="entry name" value="Dehydroquinate synthase-like"/>
    <property type="match status" value="1"/>
</dbReference>
<comment type="caution">
    <text evidence="10">The sequence shown here is derived from an EMBL/GenBank/DDBJ whole genome shotgun (WGS) entry which is preliminary data.</text>
</comment>
<evidence type="ECO:0000256" key="3">
    <source>
        <dbReference type="ARBA" id="ARBA00022723"/>
    </source>
</evidence>
<evidence type="ECO:0000256" key="6">
    <source>
        <dbReference type="ARBA" id="ARBA00023027"/>
    </source>
</evidence>
<dbReference type="InterPro" id="IPR032837">
    <property type="entry name" value="G1PDH"/>
</dbReference>
<proteinExistence type="predicted"/>
<evidence type="ECO:0000256" key="9">
    <source>
        <dbReference type="ARBA" id="ARBA00023264"/>
    </source>
</evidence>
<dbReference type="Proteomes" id="UP001501599">
    <property type="component" value="Unassembled WGS sequence"/>
</dbReference>
<evidence type="ECO:0000256" key="5">
    <source>
        <dbReference type="ARBA" id="ARBA00023002"/>
    </source>
</evidence>
<organism evidence="10 11">
    <name type="scientific">Agrococcus versicolor</name>
    <dbReference type="NCBI Taxonomy" id="501482"/>
    <lineage>
        <taxon>Bacteria</taxon>
        <taxon>Bacillati</taxon>
        <taxon>Actinomycetota</taxon>
        <taxon>Actinomycetes</taxon>
        <taxon>Micrococcales</taxon>
        <taxon>Microbacteriaceae</taxon>
        <taxon>Agrococcus</taxon>
    </lineage>
</organism>
<dbReference type="Gene3D" id="3.40.50.1970">
    <property type="match status" value="1"/>
</dbReference>
<gene>
    <name evidence="10" type="ORF">GCM10009846_06040</name>
</gene>
<keyword evidence="2" id="KW-0444">Lipid biosynthesis</keyword>
<evidence type="ECO:0000256" key="1">
    <source>
        <dbReference type="ARBA" id="ARBA00022490"/>
    </source>
</evidence>
<keyword evidence="6" id="KW-0520">NAD</keyword>
<evidence type="ECO:0000256" key="7">
    <source>
        <dbReference type="ARBA" id="ARBA00023098"/>
    </source>
</evidence>
<evidence type="ECO:0008006" key="12">
    <source>
        <dbReference type="Google" id="ProtNLM"/>
    </source>
</evidence>
<evidence type="ECO:0000256" key="2">
    <source>
        <dbReference type="ARBA" id="ARBA00022516"/>
    </source>
</evidence>
<accession>A0ABP5MB57</accession>
<dbReference type="InterPro" id="IPR016205">
    <property type="entry name" value="Glycerol_DH"/>
</dbReference>
<dbReference type="RefSeq" id="WP_344340170.1">
    <property type="nucleotide sequence ID" value="NZ_BAAAQT010000005.1"/>
</dbReference>
<keyword evidence="8" id="KW-0594">Phospholipid biosynthesis</keyword>
<sequence length="452" mass="46339">MTDLARASLEHSSGAMTTVSRPGALDAVGSLAASLLAGGSVVLLGDGVGKSVRGADVDALVEAQLAERYELRRVVVAGGAHGVVLDESTLDAAAHDAAGAELVVSVGSGTVTDLAKVVGQRLGVPILAVQTAASVNGFADSLSVLVQRGAKRTSPSAWPSALVIDHDVLAAAPDRLSRAGVGDAVAVWTSPADWYLACALGVDPGPYTDAWTAPVREAVERMTAPGVDDAARMAGLVDALTLGGLMIGAAGSTAPLSGCEHLLSHVLDMRAMAEGVDHDLHGAQVGVASVVSAALWDVALHEERILDVAIEDLEPPADLRERVLATWAPVDASGALGEECWTAVERKVDRWREQRDAVAAFLADRAAHGAELERLAGDPASCAAALATWGAPATFSGLAPAVDAERARWALGALPFMRDRMTLADLLLFAGRWDGALVERVLARAGEAGGGL</sequence>
<keyword evidence="4" id="KW-0521">NADP</keyword>
<keyword evidence="3" id="KW-0479">Metal-binding</keyword>
<evidence type="ECO:0000313" key="10">
    <source>
        <dbReference type="EMBL" id="GAA2171614.1"/>
    </source>
</evidence>
<keyword evidence="7" id="KW-0443">Lipid metabolism</keyword>
<keyword evidence="9" id="KW-1208">Phospholipid metabolism</keyword>
<dbReference type="EMBL" id="BAAAQT010000005">
    <property type="protein sequence ID" value="GAA2171614.1"/>
    <property type="molecule type" value="Genomic_DNA"/>
</dbReference>